<evidence type="ECO:0000313" key="2">
    <source>
        <dbReference type="Proteomes" id="UP000829196"/>
    </source>
</evidence>
<gene>
    <name evidence="1" type="ORF">KFK09_022508</name>
</gene>
<proteinExistence type="predicted"/>
<reference evidence="1" key="1">
    <citation type="journal article" date="2022" name="Front. Genet.">
        <title>Chromosome-Scale Assembly of the Dendrobium nobile Genome Provides Insights Into the Molecular Mechanism of the Biosynthesis of the Medicinal Active Ingredient of Dendrobium.</title>
        <authorList>
            <person name="Xu Q."/>
            <person name="Niu S.-C."/>
            <person name="Li K.-L."/>
            <person name="Zheng P.-J."/>
            <person name="Zhang X.-J."/>
            <person name="Jia Y."/>
            <person name="Liu Y."/>
            <person name="Niu Y.-X."/>
            <person name="Yu L.-H."/>
            <person name="Chen D.-F."/>
            <person name="Zhang G.-Q."/>
        </authorList>
    </citation>
    <scope>NUCLEOTIDE SEQUENCE</scope>
    <source>
        <tissue evidence="1">Leaf</tissue>
    </source>
</reference>
<evidence type="ECO:0000313" key="1">
    <source>
        <dbReference type="EMBL" id="KAI0496199.1"/>
    </source>
</evidence>
<sequence length="81" mass="9001">MSSASTLRTGCRYVIDDGFDVIEILLHGQILHRTVLQYCTCEYCSARVDSIAMLEIITATLFSSSFSSLNLEDMVSVLWGC</sequence>
<name>A0A8T3AIS4_DENNO</name>
<organism evidence="1 2">
    <name type="scientific">Dendrobium nobile</name>
    <name type="common">Orchid</name>
    <dbReference type="NCBI Taxonomy" id="94219"/>
    <lineage>
        <taxon>Eukaryota</taxon>
        <taxon>Viridiplantae</taxon>
        <taxon>Streptophyta</taxon>
        <taxon>Embryophyta</taxon>
        <taxon>Tracheophyta</taxon>
        <taxon>Spermatophyta</taxon>
        <taxon>Magnoliopsida</taxon>
        <taxon>Liliopsida</taxon>
        <taxon>Asparagales</taxon>
        <taxon>Orchidaceae</taxon>
        <taxon>Epidendroideae</taxon>
        <taxon>Malaxideae</taxon>
        <taxon>Dendrobiinae</taxon>
        <taxon>Dendrobium</taxon>
    </lineage>
</organism>
<dbReference type="Proteomes" id="UP000829196">
    <property type="component" value="Unassembled WGS sequence"/>
</dbReference>
<accession>A0A8T3AIS4</accession>
<keyword evidence="2" id="KW-1185">Reference proteome</keyword>
<dbReference type="EMBL" id="JAGYWB010000016">
    <property type="protein sequence ID" value="KAI0496199.1"/>
    <property type="molecule type" value="Genomic_DNA"/>
</dbReference>
<dbReference type="AlphaFoldDB" id="A0A8T3AIS4"/>
<comment type="caution">
    <text evidence="1">The sequence shown here is derived from an EMBL/GenBank/DDBJ whole genome shotgun (WGS) entry which is preliminary data.</text>
</comment>
<protein>
    <submittedName>
        <fullName evidence="1">Uncharacterized protein</fullName>
    </submittedName>
</protein>